<dbReference type="InterPro" id="IPR022398">
    <property type="entry name" value="Peptidase_S8_His-AS"/>
</dbReference>
<evidence type="ECO:0000256" key="6">
    <source>
        <dbReference type="SAM" id="SignalP"/>
    </source>
</evidence>
<feature type="active site" description="Charge relay system" evidence="5">
    <location>
        <position position="414"/>
    </location>
</feature>
<dbReference type="STRING" id="133381.A0A2T9ZF94"/>
<dbReference type="InterPro" id="IPR000209">
    <property type="entry name" value="Peptidase_S8/S53_dom"/>
</dbReference>
<dbReference type="GO" id="GO:0005615">
    <property type="term" value="C:extracellular space"/>
    <property type="evidence" value="ECO:0007669"/>
    <property type="project" value="TreeGrafter"/>
</dbReference>
<dbReference type="PROSITE" id="PS00136">
    <property type="entry name" value="SUBTILASE_ASP"/>
    <property type="match status" value="1"/>
</dbReference>
<evidence type="ECO:0000313" key="8">
    <source>
        <dbReference type="EMBL" id="PVV03229.1"/>
    </source>
</evidence>
<feature type="active site" description="Charge relay system" evidence="5">
    <location>
        <position position="223"/>
    </location>
</feature>
<keyword evidence="4 5" id="KW-0720">Serine protease</keyword>
<dbReference type="CDD" id="cd04077">
    <property type="entry name" value="Peptidases_S8_PCSK9_ProteinaseK_like"/>
    <property type="match status" value="1"/>
</dbReference>
<keyword evidence="2 5" id="KW-0645">Protease</keyword>
<keyword evidence="9" id="KW-1185">Reference proteome</keyword>
<evidence type="ECO:0000256" key="3">
    <source>
        <dbReference type="ARBA" id="ARBA00022801"/>
    </source>
</evidence>
<dbReference type="InterPro" id="IPR034193">
    <property type="entry name" value="PCSK9_ProteinaseK-like"/>
</dbReference>
<evidence type="ECO:0000256" key="2">
    <source>
        <dbReference type="ARBA" id="ARBA00022670"/>
    </source>
</evidence>
<dbReference type="GO" id="GO:0004252">
    <property type="term" value="F:serine-type endopeptidase activity"/>
    <property type="evidence" value="ECO:0007669"/>
    <property type="project" value="UniProtKB-UniRule"/>
</dbReference>
<dbReference type="Gene3D" id="3.40.50.200">
    <property type="entry name" value="Peptidase S8/S53 domain"/>
    <property type="match status" value="1"/>
</dbReference>
<dbReference type="Proteomes" id="UP000245609">
    <property type="component" value="Unassembled WGS sequence"/>
</dbReference>
<evidence type="ECO:0000259" key="7">
    <source>
        <dbReference type="Pfam" id="PF00082"/>
    </source>
</evidence>
<gene>
    <name evidence="8" type="ORF">BB560_002304</name>
</gene>
<organism evidence="8 9">
    <name type="scientific">Smittium megazygosporum</name>
    <dbReference type="NCBI Taxonomy" id="133381"/>
    <lineage>
        <taxon>Eukaryota</taxon>
        <taxon>Fungi</taxon>
        <taxon>Fungi incertae sedis</taxon>
        <taxon>Zoopagomycota</taxon>
        <taxon>Kickxellomycotina</taxon>
        <taxon>Harpellomycetes</taxon>
        <taxon>Harpellales</taxon>
        <taxon>Legeriomycetaceae</taxon>
        <taxon>Smittium</taxon>
    </lineage>
</organism>
<dbReference type="InterPro" id="IPR036852">
    <property type="entry name" value="Peptidase_S8/S53_dom_sf"/>
</dbReference>
<name>A0A2T9ZF94_9FUNG</name>
<feature type="domain" description="Peptidase S8/S53" evidence="7">
    <location>
        <begin position="216"/>
        <end position="447"/>
    </location>
</feature>
<accession>A0A2T9ZF94</accession>
<dbReference type="PROSITE" id="PS00137">
    <property type="entry name" value="SUBTILASE_HIS"/>
    <property type="match status" value="1"/>
</dbReference>
<dbReference type="PANTHER" id="PTHR43806:SF11">
    <property type="entry name" value="CEREVISIN-RELATED"/>
    <property type="match status" value="1"/>
</dbReference>
<dbReference type="GO" id="GO:0006508">
    <property type="term" value="P:proteolysis"/>
    <property type="evidence" value="ECO:0007669"/>
    <property type="project" value="UniProtKB-KW"/>
</dbReference>
<sequence>MRYNIQRILFIFELLLIFFSKLHFSLSQFSNLDDYFISYKPSNDIGDFKNYIQTVFDDKIKSDPDGTYSQSQNQTISSINQKIPGVFEIILEKSIADYLKDQDEISSLEPDTSTKVGFRESNKAGERSFFIDQSNDSESQSTNRALKINTSVSIIKATLSLALLSTIPLLINSNVPKYTVQSFPPWQLSAISSMKNDYYSIFPYGSDFITPVSNKVVIIYVIDSGVDANVSELSGRVITGKNFVEEENDDDLAGHGTAIASVIAGTLNGVAKTAKIVSVKVLNAQNTGKLGHFLSALEWVVEDKKANYADNPVIINFSINIETESNALKSAFQYANDNGILSVVSAGNDGKDACSYPPSGYPSVITVASHTANNTFDSSFSNYGKCVDILAPGEFITSSVAGTSNKIQLISGTSLAAGIVTGVVSSVLSRYPKLSPNQAKSEVLNAGIQYQIDNLPDGTINKRVWNGYKGKHSRMTFI</sequence>
<keyword evidence="3 5" id="KW-0378">Hydrolase</keyword>
<evidence type="ECO:0000256" key="4">
    <source>
        <dbReference type="ARBA" id="ARBA00022825"/>
    </source>
</evidence>
<dbReference type="PROSITE" id="PS51892">
    <property type="entry name" value="SUBTILASE"/>
    <property type="match status" value="1"/>
</dbReference>
<evidence type="ECO:0000256" key="5">
    <source>
        <dbReference type="PROSITE-ProRule" id="PRU01240"/>
    </source>
</evidence>
<dbReference type="PANTHER" id="PTHR43806">
    <property type="entry name" value="PEPTIDASE S8"/>
    <property type="match status" value="1"/>
</dbReference>
<dbReference type="Pfam" id="PF00082">
    <property type="entry name" value="Peptidase_S8"/>
    <property type="match status" value="1"/>
</dbReference>
<dbReference type="OrthoDB" id="206201at2759"/>
<evidence type="ECO:0000313" key="9">
    <source>
        <dbReference type="Proteomes" id="UP000245609"/>
    </source>
</evidence>
<feature type="signal peptide" evidence="6">
    <location>
        <begin position="1"/>
        <end position="27"/>
    </location>
</feature>
<keyword evidence="6" id="KW-0732">Signal</keyword>
<dbReference type="InterPro" id="IPR050131">
    <property type="entry name" value="Peptidase_S8_subtilisin-like"/>
</dbReference>
<reference evidence="8 9" key="1">
    <citation type="journal article" date="2018" name="MBio">
        <title>Comparative Genomics Reveals the Core Gene Toolbox for the Fungus-Insect Symbiosis.</title>
        <authorList>
            <person name="Wang Y."/>
            <person name="Stata M."/>
            <person name="Wang W."/>
            <person name="Stajich J.E."/>
            <person name="White M.M."/>
            <person name="Moncalvo J.M."/>
        </authorList>
    </citation>
    <scope>NUCLEOTIDE SEQUENCE [LARGE SCALE GENOMIC DNA]</scope>
    <source>
        <strain evidence="8 9">SC-DP-2</strain>
    </source>
</reference>
<dbReference type="AlphaFoldDB" id="A0A2T9ZF94"/>
<proteinExistence type="inferred from homology"/>
<dbReference type="EMBL" id="MBFS01000261">
    <property type="protein sequence ID" value="PVV03229.1"/>
    <property type="molecule type" value="Genomic_DNA"/>
</dbReference>
<feature type="chain" id="PRO_5015705314" description="Peptidase S8/S53 domain-containing protein" evidence="6">
    <location>
        <begin position="28"/>
        <end position="478"/>
    </location>
</feature>
<dbReference type="SUPFAM" id="SSF52743">
    <property type="entry name" value="Subtilisin-like"/>
    <property type="match status" value="1"/>
</dbReference>
<protein>
    <recommendedName>
        <fullName evidence="7">Peptidase S8/S53 domain-containing protein</fullName>
    </recommendedName>
</protein>
<dbReference type="InterPro" id="IPR015500">
    <property type="entry name" value="Peptidase_S8_subtilisin-rel"/>
</dbReference>
<comment type="similarity">
    <text evidence="1 5">Belongs to the peptidase S8 family.</text>
</comment>
<dbReference type="PRINTS" id="PR00723">
    <property type="entry name" value="SUBTILISIN"/>
</dbReference>
<dbReference type="InterPro" id="IPR023827">
    <property type="entry name" value="Peptidase_S8_Asp-AS"/>
</dbReference>
<feature type="active site" description="Charge relay system" evidence="5">
    <location>
        <position position="255"/>
    </location>
</feature>
<comment type="caution">
    <text evidence="8">The sequence shown here is derived from an EMBL/GenBank/DDBJ whole genome shotgun (WGS) entry which is preliminary data.</text>
</comment>
<evidence type="ECO:0000256" key="1">
    <source>
        <dbReference type="ARBA" id="ARBA00011073"/>
    </source>
</evidence>